<dbReference type="SUPFAM" id="SSF50998">
    <property type="entry name" value="Quinoprotein alcohol dehydrogenase-like"/>
    <property type="match status" value="1"/>
</dbReference>
<evidence type="ECO:0000313" key="2">
    <source>
        <dbReference type="EMBL" id="KFA94619.1"/>
    </source>
</evidence>
<gene>
    <name evidence="2" type="ORF">Q664_01555</name>
</gene>
<proteinExistence type="predicted"/>
<accession>A0A084T1N4</accession>
<name>A0A084T1N4_9BACT</name>
<keyword evidence="1" id="KW-0732">Signal</keyword>
<feature type="chain" id="PRO_5001782069" description="Lipoprotein" evidence="1">
    <location>
        <begin position="24"/>
        <end position="521"/>
    </location>
</feature>
<dbReference type="AlphaFoldDB" id="A0A084T1N4"/>
<reference evidence="2 3" key="1">
    <citation type="submission" date="2014-07" db="EMBL/GenBank/DDBJ databases">
        <title>Draft Genome Sequence of Gephyronic Acid Producer, Cystobacter violaceus Strain Cb vi76.</title>
        <authorList>
            <person name="Stevens D.C."/>
            <person name="Young J."/>
            <person name="Carmichael R."/>
            <person name="Tan J."/>
            <person name="Taylor R.E."/>
        </authorList>
    </citation>
    <scope>NUCLEOTIDE SEQUENCE [LARGE SCALE GENOMIC DNA]</scope>
    <source>
        <strain evidence="2 3">Cb vi76</strain>
    </source>
</reference>
<dbReference type="EMBL" id="JPMI01000006">
    <property type="protein sequence ID" value="KFA94619.1"/>
    <property type="molecule type" value="Genomic_DNA"/>
</dbReference>
<dbReference type="PROSITE" id="PS51257">
    <property type="entry name" value="PROKAR_LIPOPROTEIN"/>
    <property type="match status" value="1"/>
</dbReference>
<feature type="signal peptide" evidence="1">
    <location>
        <begin position="1"/>
        <end position="23"/>
    </location>
</feature>
<organism evidence="2 3">
    <name type="scientific">Archangium violaceum Cb vi76</name>
    <dbReference type="NCBI Taxonomy" id="1406225"/>
    <lineage>
        <taxon>Bacteria</taxon>
        <taxon>Pseudomonadati</taxon>
        <taxon>Myxococcota</taxon>
        <taxon>Myxococcia</taxon>
        <taxon>Myxococcales</taxon>
        <taxon>Cystobacterineae</taxon>
        <taxon>Archangiaceae</taxon>
        <taxon>Archangium</taxon>
    </lineage>
</organism>
<sequence length="521" mass="56880">MHTPPSRRAFVRPALLLPFLALACNPPPPPTTPEPPQVSVVVDQPNTVGKSLKLFITATGCDEVQRLELLDNNELIKQVTYNATPTPVELATNELRYTRGLATNLSLTARVTCADGRTNVSQAQSATYFPVEEVIEPINSTTPAVPDYFVVDGSGANASFIGCTKEGSRSFLYKVEKSNPANRKSIEMDFPCEPSTIITDRKPATTGWRWVWTRGQGAFAINKDFEVTARTALAVKNLSVAPDGKAFIYDVINLTLLKPEGGGTAWALEIGDPEGIITSLVLSDPFVRPDGRVAIPFYDEGVDVTHIRVGTVRYSDGQDLKMYDVDTIAPIQEPPVAFDPTGKVLYLATQTTSPKIFATVRACGFEEGRCIPSEKRLWISSELSGYMAGLVPYNNGTRLAAIGSQRFWFLEARDGQPNEGQAVNKDQQPLIANGSLVARFAQPGAGDTFYMFTSAGWDADDPPPYPVEIVATDAAERGELFRYRVPGGSLYGALDDSEALWLRVGTRLVKPFTPAQYRSMR</sequence>
<comment type="caution">
    <text evidence="2">The sequence shown here is derived from an EMBL/GenBank/DDBJ whole genome shotgun (WGS) entry which is preliminary data.</text>
</comment>
<evidence type="ECO:0000256" key="1">
    <source>
        <dbReference type="SAM" id="SignalP"/>
    </source>
</evidence>
<protein>
    <recommendedName>
        <fullName evidence="4">Lipoprotein</fullName>
    </recommendedName>
</protein>
<dbReference type="Proteomes" id="UP000028547">
    <property type="component" value="Unassembled WGS sequence"/>
</dbReference>
<evidence type="ECO:0008006" key="4">
    <source>
        <dbReference type="Google" id="ProtNLM"/>
    </source>
</evidence>
<evidence type="ECO:0000313" key="3">
    <source>
        <dbReference type="Proteomes" id="UP000028547"/>
    </source>
</evidence>
<dbReference type="RefSeq" id="WP_043389022.1">
    <property type="nucleotide sequence ID" value="NZ_JPMI01000006.1"/>
</dbReference>
<dbReference type="InterPro" id="IPR011047">
    <property type="entry name" value="Quinoprotein_ADH-like_sf"/>
</dbReference>